<dbReference type="PANTHER" id="PTHR41700:SF1">
    <property type="entry name" value="N-ACETYLTRANSFERASE DOMAIN-CONTAINING PROTEIN"/>
    <property type="match status" value="1"/>
</dbReference>
<dbReference type="Gene3D" id="3.40.630.30">
    <property type="match status" value="1"/>
</dbReference>
<evidence type="ECO:0000313" key="3">
    <source>
        <dbReference type="EMBL" id="WNM26135.1"/>
    </source>
</evidence>
<dbReference type="AlphaFoldDB" id="A0AA96FD44"/>
<dbReference type="InterPro" id="IPR000182">
    <property type="entry name" value="GNAT_dom"/>
</dbReference>
<dbReference type="Proteomes" id="UP001303408">
    <property type="component" value="Chromosome"/>
</dbReference>
<evidence type="ECO:0000256" key="1">
    <source>
        <dbReference type="SAM" id="MobiDB-lite"/>
    </source>
</evidence>
<sequence length="283" mass="30077">MSTVDPSAIASAWRDVQEASERARVVVRTLRPEECPAAAEVLRGIWGSGVIEAPLLVALGHAGSYVAGAFDGDVLVGVCVGFLSQPVGEALHSHVAGVSAGAEARGIGTAMKLHQRAWCLDRGLTEMTWTYDPLVARNAAFNMRRLGASLADYLVDFYGPMSDGVNAGQGSDRILVSWRLDAPLPSKVPPARAEPATEADAGSTVPEVLSVGPDDLPVISPMPARASVVMAALPPDIEDVRRRDPDTGALWRVALQDTLVPLLDDGWRLAGVTREGRYRLEKP</sequence>
<dbReference type="SUPFAM" id="SSF55729">
    <property type="entry name" value="Acyl-CoA N-acyltransferases (Nat)"/>
    <property type="match status" value="1"/>
</dbReference>
<reference evidence="3" key="1">
    <citation type="submission" date="2023-09" db="EMBL/GenBank/DDBJ databases">
        <title>Demequina sp. a novel bacteria isolated from Capsicum annuum.</title>
        <authorList>
            <person name="Humaira Z."/>
            <person name="Lee J."/>
            <person name="Cho D."/>
        </authorList>
    </citation>
    <scope>NUCLEOTIDE SEQUENCE</scope>
    <source>
        <strain evidence="3">PMTSA13</strain>
    </source>
</reference>
<feature type="domain" description="N-acetyltransferase" evidence="2">
    <location>
        <begin position="25"/>
        <end position="166"/>
    </location>
</feature>
<dbReference type="RefSeq" id="WP_313541709.1">
    <property type="nucleotide sequence ID" value="NZ_CP134880.1"/>
</dbReference>
<dbReference type="InterPro" id="IPR016181">
    <property type="entry name" value="Acyl_CoA_acyltransferase"/>
</dbReference>
<dbReference type="GO" id="GO:0016747">
    <property type="term" value="F:acyltransferase activity, transferring groups other than amino-acyl groups"/>
    <property type="evidence" value="ECO:0007669"/>
    <property type="project" value="InterPro"/>
</dbReference>
<feature type="region of interest" description="Disordered" evidence="1">
    <location>
        <begin position="187"/>
        <end position="207"/>
    </location>
</feature>
<organism evidence="3">
    <name type="scientific">Demequina capsici</name>
    <dbReference type="NCBI Taxonomy" id="3075620"/>
    <lineage>
        <taxon>Bacteria</taxon>
        <taxon>Bacillati</taxon>
        <taxon>Actinomycetota</taxon>
        <taxon>Actinomycetes</taxon>
        <taxon>Micrococcales</taxon>
        <taxon>Demequinaceae</taxon>
        <taxon>Demequina</taxon>
    </lineage>
</organism>
<gene>
    <name evidence="3" type="ORF">RN607_07970</name>
</gene>
<dbReference type="PROSITE" id="PS51186">
    <property type="entry name" value="GNAT"/>
    <property type="match status" value="1"/>
</dbReference>
<dbReference type="PANTHER" id="PTHR41700">
    <property type="entry name" value="GCN5-RELATED N-ACETYLTRANSFERASE"/>
    <property type="match status" value="1"/>
</dbReference>
<dbReference type="KEGG" id="dcp:RN607_07970"/>
<proteinExistence type="predicted"/>
<name>A0AA96FD44_9MICO</name>
<protein>
    <recommendedName>
        <fullName evidence="2">N-acetyltransferase domain-containing protein</fullName>
    </recommendedName>
</protein>
<evidence type="ECO:0000259" key="2">
    <source>
        <dbReference type="PROSITE" id="PS51186"/>
    </source>
</evidence>
<dbReference type="EMBL" id="CP134880">
    <property type="protein sequence ID" value="WNM26135.1"/>
    <property type="molecule type" value="Genomic_DNA"/>
</dbReference>
<accession>A0AA96FD44</accession>
<dbReference type="InterPro" id="IPR038764">
    <property type="entry name" value="GNAT_N_AcTrfase_prd"/>
</dbReference>